<dbReference type="Pfam" id="PF00361">
    <property type="entry name" value="Proton_antipo_M"/>
    <property type="match status" value="1"/>
</dbReference>
<evidence type="ECO:0000256" key="5">
    <source>
        <dbReference type="ARBA" id="ARBA00022989"/>
    </source>
</evidence>
<dbReference type="EMBL" id="DXFZ01000049">
    <property type="protein sequence ID" value="HIW95674.1"/>
    <property type="molecule type" value="Genomic_DNA"/>
</dbReference>
<feature type="region of interest" description="Disordered" evidence="8">
    <location>
        <begin position="512"/>
        <end position="570"/>
    </location>
</feature>
<feature type="transmembrane region" description="Helical" evidence="9">
    <location>
        <begin position="305"/>
        <end position="324"/>
    </location>
</feature>
<feature type="transmembrane region" description="Helical" evidence="9">
    <location>
        <begin position="330"/>
        <end position="356"/>
    </location>
</feature>
<evidence type="ECO:0000313" key="11">
    <source>
        <dbReference type="EMBL" id="HIW95674.1"/>
    </source>
</evidence>
<evidence type="ECO:0000256" key="9">
    <source>
        <dbReference type="SAM" id="Phobius"/>
    </source>
</evidence>
<evidence type="ECO:0000256" key="2">
    <source>
        <dbReference type="ARBA" id="ARBA00005346"/>
    </source>
</evidence>
<feature type="transmembrane region" description="Helical" evidence="9">
    <location>
        <begin position="6"/>
        <end position="25"/>
    </location>
</feature>
<organism evidence="11 12">
    <name type="scientific">Candidatus Corynebacterium gallistercoris</name>
    <dbReference type="NCBI Taxonomy" id="2838530"/>
    <lineage>
        <taxon>Bacteria</taxon>
        <taxon>Bacillati</taxon>
        <taxon>Actinomycetota</taxon>
        <taxon>Actinomycetes</taxon>
        <taxon>Mycobacteriales</taxon>
        <taxon>Corynebacteriaceae</taxon>
        <taxon>Corynebacterium</taxon>
    </lineage>
</organism>
<evidence type="ECO:0000256" key="4">
    <source>
        <dbReference type="ARBA" id="ARBA00022692"/>
    </source>
</evidence>
<protein>
    <submittedName>
        <fullName evidence="11">Monovalent cation/H+ antiporter subunit D family protein</fullName>
    </submittedName>
</protein>
<dbReference type="AlphaFoldDB" id="A0A9D1RWZ8"/>
<feature type="transmembrane region" description="Helical" evidence="9">
    <location>
        <begin position="159"/>
        <end position="182"/>
    </location>
</feature>
<dbReference type="NCBIfam" id="NF006239">
    <property type="entry name" value="PRK08375.1-5"/>
    <property type="match status" value="1"/>
</dbReference>
<dbReference type="PRINTS" id="PR01437">
    <property type="entry name" value="NUOXDRDTASE4"/>
</dbReference>
<feature type="transmembrane region" description="Helical" evidence="9">
    <location>
        <begin position="459"/>
        <end position="479"/>
    </location>
</feature>
<comment type="subcellular location">
    <subcellularLocation>
        <location evidence="1">Cell membrane</location>
        <topology evidence="1">Multi-pass membrane protein</topology>
    </subcellularLocation>
    <subcellularLocation>
        <location evidence="7">Membrane</location>
        <topology evidence="7">Multi-pass membrane protein</topology>
    </subcellularLocation>
</comment>
<keyword evidence="4 7" id="KW-0812">Transmembrane</keyword>
<dbReference type="InterPro" id="IPR003918">
    <property type="entry name" value="NADH_UbQ_OxRdtase"/>
</dbReference>
<feature type="transmembrane region" description="Helical" evidence="9">
    <location>
        <begin position="416"/>
        <end position="438"/>
    </location>
</feature>
<keyword evidence="5 9" id="KW-1133">Transmembrane helix</keyword>
<evidence type="ECO:0000313" key="12">
    <source>
        <dbReference type="Proteomes" id="UP000824189"/>
    </source>
</evidence>
<comment type="similarity">
    <text evidence="2">Belongs to the CPA3 antiporters (TC 2.A.63) subunit D family.</text>
</comment>
<feature type="compositionally biased region" description="Basic and acidic residues" evidence="8">
    <location>
        <begin position="540"/>
        <end position="552"/>
    </location>
</feature>
<dbReference type="Proteomes" id="UP000824189">
    <property type="component" value="Unassembled WGS sequence"/>
</dbReference>
<feature type="domain" description="NADH:quinone oxidoreductase/Mrp antiporter transmembrane" evidence="10">
    <location>
        <begin position="126"/>
        <end position="419"/>
    </location>
</feature>
<evidence type="ECO:0000256" key="7">
    <source>
        <dbReference type="RuleBase" id="RU000320"/>
    </source>
</evidence>
<feature type="transmembrane region" description="Helical" evidence="9">
    <location>
        <begin position="32"/>
        <end position="49"/>
    </location>
</feature>
<reference evidence="11" key="2">
    <citation type="submission" date="2021-04" db="EMBL/GenBank/DDBJ databases">
        <authorList>
            <person name="Gilroy R."/>
        </authorList>
    </citation>
    <scope>NUCLEOTIDE SEQUENCE</scope>
    <source>
        <strain evidence="11">4376</strain>
    </source>
</reference>
<accession>A0A9D1RWZ8</accession>
<feature type="transmembrane region" description="Helical" evidence="9">
    <location>
        <begin position="377"/>
        <end position="396"/>
    </location>
</feature>
<feature type="transmembrane region" description="Helical" evidence="9">
    <location>
        <begin position="128"/>
        <end position="147"/>
    </location>
</feature>
<evidence type="ECO:0000256" key="3">
    <source>
        <dbReference type="ARBA" id="ARBA00022475"/>
    </source>
</evidence>
<sequence>MNASVLSLYTVVPLLASAVAVFLPWSWLRRTLGLIVPALGIPGALWILWTVRDGSVLAENVGGFTGGVSIPLVADNLSGVMILATAVIALVANWFAEVVGETRHRFFPALSLMLIGGVWGALLTADLFNLFVFIEVMLMPSFGLLAMTGTWARLAAARMFIIVNLVTSMMLLAGVALTYGVVGTTNLAALAGAAGPRGTEFADGVFGSQWQLIVPLGMVLLALAIKAGLAPVHTWLPQAYPATSPAVMGLFSGLHTKVGVYAIFRVYMTVFEGDPTWAWAIVAITAVAMIVGGFGGLAQPTLRSVLAYQMVNGIPVILVALAFVNANPHLIISAALFYMFHHMVVAGSLIMASGAVEETYGTSRVRPLSGLMRRDPFVASVFAAGALAIVGLPPFSGLWGKLGLILGAAADGTWKAWVSIAAIIVASIGALMSMIYAWREVFWGRQMNANEMDPELRVPARYVGPSAALMVVSVAMFAFSGPIFNATGKAADSLTDTTAYVETVMGDPDTAVGAVLPAGPSGLDNVPEGARSTASEGVADEQRDREGARDPEQYNSTERGNNSPGQKSGD</sequence>
<evidence type="ECO:0000256" key="6">
    <source>
        <dbReference type="ARBA" id="ARBA00023136"/>
    </source>
</evidence>
<dbReference type="InterPro" id="IPR050586">
    <property type="entry name" value="CPA3_Na-H_Antiporter_D"/>
</dbReference>
<evidence type="ECO:0000256" key="8">
    <source>
        <dbReference type="SAM" id="MobiDB-lite"/>
    </source>
</evidence>
<dbReference type="GO" id="GO:0008137">
    <property type="term" value="F:NADH dehydrogenase (ubiquinone) activity"/>
    <property type="evidence" value="ECO:0007669"/>
    <property type="project" value="InterPro"/>
</dbReference>
<gene>
    <name evidence="11" type="ORF">H9867_04205</name>
</gene>
<evidence type="ECO:0000256" key="1">
    <source>
        <dbReference type="ARBA" id="ARBA00004651"/>
    </source>
</evidence>
<feature type="transmembrane region" description="Helical" evidence="9">
    <location>
        <begin position="69"/>
        <end position="94"/>
    </location>
</feature>
<feature type="compositionally biased region" description="Polar residues" evidence="8">
    <location>
        <begin position="553"/>
        <end position="570"/>
    </location>
</feature>
<dbReference type="InterPro" id="IPR001750">
    <property type="entry name" value="ND/Mrp_TM"/>
</dbReference>
<dbReference type="PANTHER" id="PTHR42703">
    <property type="entry name" value="NADH DEHYDROGENASE"/>
    <property type="match status" value="1"/>
</dbReference>
<feature type="transmembrane region" description="Helical" evidence="9">
    <location>
        <begin position="106"/>
        <end position="122"/>
    </location>
</feature>
<reference evidence="11" key="1">
    <citation type="journal article" date="2021" name="PeerJ">
        <title>Extensive microbial diversity within the chicken gut microbiome revealed by metagenomics and culture.</title>
        <authorList>
            <person name="Gilroy R."/>
            <person name="Ravi A."/>
            <person name="Getino M."/>
            <person name="Pursley I."/>
            <person name="Horton D.L."/>
            <person name="Alikhan N.F."/>
            <person name="Baker D."/>
            <person name="Gharbi K."/>
            <person name="Hall N."/>
            <person name="Watson M."/>
            <person name="Adriaenssens E.M."/>
            <person name="Foster-Nyarko E."/>
            <person name="Jarju S."/>
            <person name="Secka A."/>
            <person name="Antonio M."/>
            <person name="Oren A."/>
            <person name="Chaudhuri R.R."/>
            <person name="La Ragione R."/>
            <person name="Hildebrand F."/>
            <person name="Pallen M.J."/>
        </authorList>
    </citation>
    <scope>NUCLEOTIDE SEQUENCE</scope>
    <source>
        <strain evidence="11">4376</strain>
    </source>
</reference>
<feature type="transmembrane region" description="Helical" evidence="9">
    <location>
        <begin position="244"/>
        <end position="264"/>
    </location>
</feature>
<keyword evidence="6 9" id="KW-0472">Membrane</keyword>
<evidence type="ECO:0000259" key="10">
    <source>
        <dbReference type="Pfam" id="PF00361"/>
    </source>
</evidence>
<proteinExistence type="inferred from homology"/>
<keyword evidence="3" id="KW-1003">Cell membrane</keyword>
<feature type="transmembrane region" description="Helical" evidence="9">
    <location>
        <begin position="276"/>
        <end position="298"/>
    </location>
</feature>
<dbReference type="GO" id="GO:0005886">
    <property type="term" value="C:plasma membrane"/>
    <property type="evidence" value="ECO:0007669"/>
    <property type="project" value="UniProtKB-SubCell"/>
</dbReference>
<comment type="caution">
    <text evidence="11">The sequence shown here is derived from an EMBL/GenBank/DDBJ whole genome shotgun (WGS) entry which is preliminary data.</text>
</comment>
<name>A0A9D1RWZ8_9CORY</name>
<dbReference type="GO" id="GO:0042773">
    <property type="term" value="P:ATP synthesis coupled electron transport"/>
    <property type="evidence" value="ECO:0007669"/>
    <property type="project" value="InterPro"/>
</dbReference>
<dbReference type="PANTHER" id="PTHR42703:SF1">
    <property type="entry name" value="NA(+)_H(+) ANTIPORTER SUBUNIT D1"/>
    <property type="match status" value="1"/>
</dbReference>
<feature type="transmembrane region" description="Helical" evidence="9">
    <location>
        <begin position="212"/>
        <end position="232"/>
    </location>
</feature>